<dbReference type="AlphaFoldDB" id="A0A9Q0M5I5"/>
<evidence type="ECO:0000256" key="1">
    <source>
        <dbReference type="SAM" id="MobiDB-lite"/>
    </source>
</evidence>
<dbReference type="Pfam" id="PF11581">
    <property type="entry name" value="Argos"/>
    <property type="match status" value="2"/>
</dbReference>
<dbReference type="Gene3D" id="2.20.20.150">
    <property type="match status" value="1"/>
</dbReference>
<comment type="caution">
    <text evidence="2">The sequence shown here is derived from an EMBL/GenBank/DDBJ whole genome shotgun (WGS) entry which is preliminary data.</text>
</comment>
<reference evidence="2" key="1">
    <citation type="submission" date="2022-12" db="EMBL/GenBank/DDBJ databases">
        <title>Genome assemblies of Blomia tropicalis.</title>
        <authorList>
            <person name="Cui Y."/>
        </authorList>
    </citation>
    <scope>NUCLEOTIDE SEQUENCE</scope>
    <source>
        <tissue evidence="2">Adult mites</tissue>
    </source>
</reference>
<proteinExistence type="predicted"/>
<name>A0A9Q0M5I5_BLOTA</name>
<dbReference type="Gene3D" id="2.20.20.160">
    <property type="match status" value="2"/>
</dbReference>
<sequence length="515" mass="60048">MLVDNSINSTPSSVTVNRSEMFLEYIRRQSTEPLDDDHMTRVCDRTRRIRRKSENSNQMNRPMRIHRKQNMCSSRILKSPLRSNVRWFVIAICCTVFCLVGGSTQHQSDFGTSTIANNKHILIRQLRHRVHGTHRHHQHRRHQYYQSNEPQSHHSAKNEETSSSISTTTIASNIGSVEPIYFMQQLIRQQRSRHPYYYYYHYDHHDESNANTNFVHNRSSYRRHWPSTRQANGRHLHERVPKVIYQLNGIESDDQLPLCDAFQVCNKVDTYSTPWIEKQCRCPIDSKPCSHTTSTEDGHTVAEKTRQYKICEPVRKLPTCRYFRDITWTITTTSAKSEQSLNSLLASAAAGSAQMSRQHETENITRQEMKCVCPPNSVAYIFKHQVYKSDDGQLGYRYHFACSPETKLRCKRKEPCRLFTAKKRPRVEEVTTNTLCQCPASYSCPVNHRHPSVLIGTAYLLDNIRTYSGYCYPDHTINMNGHNNNNNKDDIGRSSSTEKIETLSINNKNRYYIFE</sequence>
<protein>
    <recommendedName>
        <fullName evidence="4">Protein giant-lens</fullName>
    </recommendedName>
</protein>
<feature type="compositionally biased region" description="Basic residues" evidence="1">
    <location>
        <begin position="131"/>
        <end position="143"/>
    </location>
</feature>
<dbReference type="Proteomes" id="UP001142055">
    <property type="component" value="Chromosome 2"/>
</dbReference>
<dbReference type="EMBL" id="JAPWDV010000002">
    <property type="protein sequence ID" value="KAJ6219781.1"/>
    <property type="molecule type" value="Genomic_DNA"/>
</dbReference>
<feature type="region of interest" description="Disordered" evidence="1">
    <location>
        <begin position="131"/>
        <end position="166"/>
    </location>
</feature>
<dbReference type="InterPro" id="IPR021633">
    <property type="entry name" value="Argos"/>
</dbReference>
<evidence type="ECO:0008006" key="4">
    <source>
        <dbReference type="Google" id="ProtNLM"/>
    </source>
</evidence>
<evidence type="ECO:0000313" key="3">
    <source>
        <dbReference type="Proteomes" id="UP001142055"/>
    </source>
</evidence>
<keyword evidence="3" id="KW-1185">Reference proteome</keyword>
<organism evidence="2 3">
    <name type="scientific">Blomia tropicalis</name>
    <name type="common">Mite</name>
    <dbReference type="NCBI Taxonomy" id="40697"/>
    <lineage>
        <taxon>Eukaryota</taxon>
        <taxon>Metazoa</taxon>
        <taxon>Ecdysozoa</taxon>
        <taxon>Arthropoda</taxon>
        <taxon>Chelicerata</taxon>
        <taxon>Arachnida</taxon>
        <taxon>Acari</taxon>
        <taxon>Acariformes</taxon>
        <taxon>Sarcoptiformes</taxon>
        <taxon>Astigmata</taxon>
        <taxon>Glycyphagoidea</taxon>
        <taxon>Echimyopodidae</taxon>
        <taxon>Blomia</taxon>
    </lineage>
</organism>
<gene>
    <name evidence="2" type="ORF">RDWZM_005593</name>
</gene>
<accession>A0A9Q0M5I5</accession>
<evidence type="ECO:0000313" key="2">
    <source>
        <dbReference type="EMBL" id="KAJ6219781.1"/>
    </source>
</evidence>